<proteinExistence type="predicted"/>
<dbReference type="EMBL" id="LNGF01000015">
    <property type="protein sequence ID" value="KYC47871.1"/>
    <property type="molecule type" value="Genomic_DNA"/>
</dbReference>
<organism evidence="2 3">
    <name type="scientific">Candidatus Methanofastidiosum methylothiophilum</name>
    <dbReference type="NCBI Taxonomy" id="1705564"/>
    <lineage>
        <taxon>Archaea</taxon>
        <taxon>Methanobacteriati</taxon>
        <taxon>Methanobacteriota</taxon>
        <taxon>Stenosarchaea group</taxon>
        <taxon>Candidatus Methanofastidiosia</taxon>
        <taxon>Candidatus Methanofastidiosales</taxon>
        <taxon>Candidatus Methanofastidiosaceae</taxon>
        <taxon>Candidatus Methanofastidiosum</taxon>
    </lineage>
</organism>
<accession>A0A150J983</accession>
<dbReference type="Proteomes" id="UP000091929">
    <property type="component" value="Unassembled WGS sequence"/>
</dbReference>
<dbReference type="EMBL" id="LNGC01000004">
    <property type="protein sequence ID" value="KYC53524.1"/>
    <property type="molecule type" value="Genomic_DNA"/>
</dbReference>
<sequence length="123" mass="14020">MKVEKNIQDKVNAGFNVMLRGFGRAVRLRVYGDPTDYDPDLGTYTRTNTEYALEAVITRKQKTRFAPEFLPDFYYKVMVKATDIPDGVNPKIGDEIGVVDTGEIYKIIEMIFGAIIIFICKKE</sequence>
<name>A0A150J983_9EURY</name>
<comment type="caution">
    <text evidence="2">The sequence shown here is derived from an EMBL/GenBank/DDBJ whole genome shotgun (WGS) entry which is preliminary data.</text>
</comment>
<dbReference type="Proteomes" id="UP000075398">
    <property type="component" value="Unassembled WGS sequence"/>
</dbReference>
<evidence type="ECO:0000313" key="2">
    <source>
        <dbReference type="EMBL" id="KYC53524.1"/>
    </source>
</evidence>
<gene>
    <name evidence="2" type="ORF">AMQ22_00195</name>
    <name evidence="1" type="ORF">APG11_00846</name>
</gene>
<evidence type="ECO:0000313" key="3">
    <source>
        <dbReference type="Proteomes" id="UP000075398"/>
    </source>
</evidence>
<protein>
    <submittedName>
        <fullName evidence="2">Uncharacterized protein</fullName>
    </submittedName>
</protein>
<evidence type="ECO:0000313" key="1">
    <source>
        <dbReference type="EMBL" id="KYC47871.1"/>
    </source>
</evidence>
<dbReference type="AlphaFoldDB" id="A0A150J983"/>
<evidence type="ECO:0000313" key="4">
    <source>
        <dbReference type="Proteomes" id="UP000091929"/>
    </source>
</evidence>
<accession>A0A150IS54</accession>
<reference evidence="3 4" key="1">
    <citation type="journal article" date="2016" name="ISME J.">
        <title>Chasing the elusive Euryarchaeota class WSA2: genomes reveal a uniquely fastidious methyl-reducing methanogen.</title>
        <authorList>
            <person name="Nobu M.K."/>
            <person name="Narihiro T."/>
            <person name="Kuroda K."/>
            <person name="Mei R."/>
            <person name="Liu W.T."/>
        </authorList>
    </citation>
    <scope>NUCLEOTIDE SEQUENCE [LARGE SCALE GENOMIC DNA]</scope>
    <source>
        <strain evidence="1">B15fssc0709_Meth_Bin003</strain>
        <strain evidence="2">U1lsi0528_Bin055</strain>
    </source>
</reference>